<organism evidence="1 2">
    <name type="scientific">Candidatus Eisenbergiella intestinigallinarum</name>
    <dbReference type="NCBI Taxonomy" id="2838549"/>
    <lineage>
        <taxon>Bacteria</taxon>
        <taxon>Bacillati</taxon>
        <taxon>Bacillota</taxon>
        <taxon>Clostridia</taxon>
        <taxon>Lachnospirales</taxon>
        <taxon>Lachnospiraceae</taxon>
        <taxon>Eisenbergiella</taxon>
    </lineage>
</organism>
<evidence type="ECO:0000313" key="2">
    <source>
        <dbReference type="Proteomes" id="UP000823922"/>
    </source>
</evidence>
<dbReference type="InterPro" id="IPR007553">
    <property type="entry name" value="2-thiour_desulf"/>
</dbReference>
<protein>
    <submittedName>
        <fullName evidence="1">DUF523 domain-containing protein</fullName>
    </submittedName>
</protein>
<dbReference type="AlphaFoldDB" id="A0A9D2QFQ6"/>
<dbReference type="PANTHER" id="PTHR30087:SF1">
    <property type="entry name" value="HYPOTHETICAL CYTOSOLIC PROTEIN"/>
    <property type="match status" value="1"/>
</dbReference>
<sequence>MNILVSACLLGVCCRYNGTGEENENVRRLQERHRLIPVCPEVYGGLSTPRPPAERVGDRVMTKDGTDVTGQYEKGAQEALRLAEYFGCTAAVLKARSPSCGKGRIHDGTFGGGMMDGDGVTVQLLEAHGIRVYDETDERKLQEL</sequence>
<dbReference type="EMBL" id="DWVS01000040">
    <property type="protein sequence ID" value="HJC86761.1"/>
    <property type="molecule type" value="Genomic_DNA"/>
</dbReference>
<evidence type="ECO:0000313" key="1">
    <source>
        <dbReference type="EMBL" id="HJC86761.1"/>
    </source>
</evidence>
<dbReference type="Pfam" id="PF04463">
    <property type="entry name" value="2-thiour_desulf"/>
    <property type="match status" value="1"/>
</dbReference>
<accession>A0A9D2QFQ6</accession>
<gene>
    <name evidence="1" type="ORF">H9926_01930</name>
</gene>
<name>A0A9D2QFQ6_9FIRM</name>
<dbReference type="Proteomes" id="UP000823922">
    <property type="component" value="Unassembled WGS sequence"/>
</dbReference>
<proteinExistence type="predicted"/>
<reference evidence="1" key="2">
    <citation type="submission" date="2021-04" db="EMBL/GenBank/DDBJ databases">
        <authorList>
            <person name="Gilroy R."/>
        </authorList>
    </citation>
    <scope>NUCLEOTIDE SEQUENCE</scope>
    <source>
        <strain evidence="1">ChiBcec1-1630</strain>
    </source>
</reference>
<dbReference type="PANTHER" id="PTHR30087">
    <property type="entry name" value="INNER MEMBRANE PROTEIN"/>
    <property type="match status" value="1"/>
</dbReference>
<comment type="caution">
    <text evidence="1">The sequence shown here is derived from an EMBL/GenBank/DDBJ whole genome shotgun (WGS) entry which is preliminary data.</text>
</comment>
<reference evidence="1" key="1">
    <citation type="journal article" date="2021" name="PeerJ">
        <title>Extensive microbial diversity within the chicken gut microbiome revealed by metagenomics and culture.</title>
        <authorList>
            <person name="Gilroy R."/>
            <person name="Ravi A."/>
            <person name="Getino M."/>
            <person name="Pursley I."/>
            <person name="Horton D.L."/>
            <person name="Alikhan N.F."/>
            <person name="Baker D."/>
            <person name="Gharbi K."/>
            <person name="Hall N."/>
            <person name="Watson M."/>
            <person name="Adriaenssens E.M."/>
            <person name="Foster-Nyarko E."/>
            <person name="Jarju S."/>
            <person name="Secka A."/>
            <person name="Antonio M."/>
            <person name="Oren A."/>
            <person name="Chaudhuri R.R."/>
            <person name="La Ragione R."/>
            <person name="Hildebrand F."/>
            <person name="Pallen M.J."/>
        </authorList>
    </citation>
    <scope>NUCLEOTIDE SEQUENCE</scope>
    <source>
        <strain evidence="1">ChiBcec1-1630</strain>
    </source>
</reference>